<dbReference type="GO" id="GO:0000160">
    <property type="term" value="P:phosphorelay signal transduction system"/>
    <property type="evidence" value="ECO:0007669"/>
    <property type="project" value="InterPro"/>
</dbReference>
<accession>A0A1M5C9D0</accession>
<feature type="domain" description="HTH luxR-type" evidence="4">
    <location>
        <begin position="137"/>
        <end position="202"/>
    </location>
</feature>
<dbReference type="GO" id="GO:0003677">
    <property type="term" value="F:DNA binding"/>
    <property type="evidence" value="ECO:0007669"/>
    <property type="project" value="UniProtKB-KW"/>
</dbReference>
<dbReference type="PROSITE" id="PS50043">
    <property type="entry name" value="HTH_LUXR_2"/>
    <property type="match status" value="1"/>
</dbReference>
<dbReference type="PROSITE" id="PS50110">
    <property type="entry name" value="RESPONSE_REGULATORY"/>
    <property type="match status" value="1"/>
</dbReference>
<name>A0A1M5C9D0_SALEC</name>
<dbReference type="SUPFAM" id="SSF52172">
    <property type="entry name" value="CheY-like"/>
    <property type="match status" value="1"/>
</dbReference>
<dbReference type="InterPro" id="IPR001789">
    <property type="entry name" value="Sig_transdc_resp-reg_receiver"/>
</dbReference>
<sequence>MIRLAIAEDHLALIDGIKIFFEYEEDIEFVGFAQNGQELCELVKRKRPNLIITDIRMPVMDGIEATRKILKNYPEIKIIAFTMFDQDAAVSQMLKAGAKGYILKNSSLKELLFAMRQVHKGETYYDPNITLESSGETSKTKGVLTRRQHEILKLIAKGKTNQEIAEQLFIGKTTVETHRKNMIRKLDLHGAGELLRYALEKKYDF</sequence>
<dbReference type="InterPro" id="IPR016032">
    <property type="entry name" value="Sig_transdc_resp-reg_C-effctor"/>
</dbReference>
<dbReference type="GO" id="GO:0006355">
    <property type="term" value="P:regulation of DNA-templated transcription"/>
    <property type="evidence" value="ECO:0007669"/>
    <property type="project" value="InterPro"/>
</dbReference>
<dbReference type="SUPFAM" id="SSF46894">
    <property type="entry name" value="C-terminal effector domain of the bipartite response regulators"/>
    <property type="match status" value="1"/>
</dbReference>
<dbReference type="Pfam" id="PF00196">
    <property type="entry name" value="GerE"/>
    <property type="match status" value="1"/>
</dbReference>
<dbReference type="OrthoDB" id="9795108at2"/>
<dbReference type="Gene3D" id="3.40.50.2300">
    <property type="match status" value="1"/>
</dbReference>
<dbReference type="Proteomes" id="UP000183945">
    <property type="component" value="Unassembled WGS sequence"/>
</dbReference>
<evidence type="ECO:0000313" key="7">
    <source>
        <dbReference type="Proteomes" id="UP000183945"/>
    </source>
</evidence>
<dbReference type="CDD" id="cd06170">
    <property type="entry name" value="LuxR_C_like"/>
    <property type="match status" value="1"/>
</dbReference>
<dbReference type="InterPro" id="IPR011006">
    <property type="entry name" value="CheY-like_superfamily"/>
</dbReference>
<evidence type="ECO:0000256" key="2">
    <source>
        <dbReference type="ARBA" id="ARBA00023125"/>
    </source>
</evidence>
<dbReference type="PANTHER" id="PTHR43214">
    <property type="entry name" value="TWO-COMPONENT RESPONSE REGULATOR"/>
    <property type="match status" value="1"/>
</dbReference>
<dbReference type="PROSITE" id="PS00622">
    <property type="entry name" value="HTH_LUXR_1"/>
    <property type="match status" value="1"/>
</dbReference>
<evidence type="ECO:0000256" key="1">
    <source>
        <dbReference type="ARBA" id="ARBA00022553"/>
    </source>
</evidence>
<dbReference type="SMART" id="SM00421">
    <property type="entry name" value="HTH_LUXR"/>
    <property type="match status" value="1"/>
</dbReference>
<dbReference type="PRINTS" id="PR00038">
    <property type="entry name" value="HTHLUXR"/>
</dbReference>
<dbReference type="Pfam" id="PF00072">
    <property type="entry name" value="Response_reg"/>
    <property type="match status" value="1"/>
</dbReference>
<keyword evidence="7" id="KW-1185">Reference proteome</keyword>
<dbReference type="STRING" id="1073325.SAMN05444483_101394"/>
<evidence type="ECO:0000259" key="5">
    <source>
        <dbReference type="PROSITE" id="PS50110"/>
    </source>
</evidence>
<feature type="domain" description="Response regulatory" evidence="5">
    <location>
        <begin position="3"/>
        <end position="119"/>
    </location>
</feature>
<dbReference type="CDD" id="cd17535">
    <property type="entry name" value="REC_NarL-like"/>
    <property type="match status" value="1"/>
</dbReference>
<protein>
    <submittedName>
        <fullName evidence="6">Two component transcriptional regulator, LuxR family</fullName>
    </submittedName>
</protein>
<proteinExistence type="predicted"/>
<keyword evidence="1 3" id="KW-0597">Phosphoprotein</keyword>
<dbReference type="PANTHER" id="PTHR43214:SF43">
    <property type="entry name" value="TWO-COMPONENT RESPONSE REGULATOR"/>
    <property type="match status" value="1"/>
</dbReference>
<dbReference type="InterPro" id="IPR000792">
    <property type="entry name" value="Tscrpt_reg_LuxR_C"/>
</dbReference>
<dbReference type="EMBL" id="FQVT01000001">
    <property type="protein sequence ID" value="SHF51022.1"/>
    <property type="molecule type" value="Genomic_DNA"/>
</dbReference>
<dbReference type="InterPro" id="IPR039420">
    <property type="entry name" value="WalR-like"/>
</dbReference>
<dbReference type="InterPro" id="IPR058245">
    <property type="entry name" value="NreC/VraR/RcsB-like_REC"/>
</dbReference>
<gene>
    <name evidence="6" type="ORF">SAMN05444483_101394</name>
</gene>
<evidence type="ECO:0000313" key="6">
    <source>
        <dbReference type="EMBL" id="SHF51022.1"/>
    </source>
</evidence>
<organism evidence="6 7">
    <name type="scientific">Salegentibacter echinorum</name>
    <dbReference type="NCBI Taxonomy" id="1073325"/>
    <lineage>
        <taxon>Bacteria</taxon>
        <taxon>Pseudomonadati</taxon>
        <taxon>Bacteroidota</taxon>
        <taxon>Flavobacteriia</taxon>
        <taxon>Flavobacteriales</taxon>
        <taxon>Flavobacteriaceae</taxon>
        <taxon>Salegentibacter</taxon>
    </lineage>
</organism>
<dbReference type="RefSeq" id="WP_072876146.1">
    <property type="nucleotide sequence ID" value="NZ_FQVT01000001.1"/>
</dbReference>
<evidence type="ECO:0000259" key="4">
    <source>
        <dbReference type="PROSITE" id="PS50043"/>
    </source>
</evidence>
<feature type="modified residue" description="4-aspartylphosphate" evidence="3">
    <location>
        <position position="54"/>
    </location>
</feature>
<dbReference type="AlphaFoldDB" id="A0A1M5C9D0"/>
<keyword evidence="2" id="KW-0238">DNA-binding</keyword>
<dbReference type="SMART" id="SM00448">
    <property type="entry name" value="REC"/>
    <property type="match status" value="1"/>
</dbReference>
<evidence type="ECO:0000256" key="3">
    <source>
        <dbReference type="PROSITE-ProRule" id="PRU00169"/>
    </source>
</evidence>
<reference evidence="7" key="1">
    <citation type="submission" date="2016-11" db="EMBL/GenBank/DDBJ databases">
        <authorList>
            <person name="Varghese N."/>
            <person name="Submissions S."/>
        </authorList>
    </citation>
    <scope>NUCLEOTIDE SEQUENCE [LARGE SCALE GENOMIC DNA]</scope>
    <source>
        <strain evidence="7">DSM 24579</strain>
    </source>
</reference>